<evidence type="ECO:0000313" key="4">
    <source>
        <dbReference type="Proteomes" id="UP000078237"/>
    </source>
</evidence>
<evidence type="ECO:0000256" key="1">
    <source>
        <dbReference type="SAM" id="MobiDB-lite"/>
    </source>
</evidence>
<evidence type="ECO:0000259" key="2">
    <source>
        <dbReference type="PROSITE" id="PS50934"/>
    </source>
</evidence>
<feature type="region of interest" description="Disordered" evidence="1">
    <location>
        <begin position="53"/>
        <end position="102"/>
    </location>
</feature>
<evidence type="ECO:0000313" key="3">
    <source>
        <dbReference type="EMBL" id="KXX78363.1"/>
    </source>
</evidence>
<dbReference type="PANTHER" id="PTHR12374:SF21">
    <property type="entry name" value="SWIRM DOMAIN-CONTAINING PROTEIN FUN19-RELATED"/>
    <property type="match status" value="1"/>
</dbReference>
<dbReference type="Gene3D" id="1.10.10.10">
    <property type="entry name" value="Winged helix-like DNA-binding domain superfamily/Winged helix DNA-binding domain"/>
    <property type="match status" value="1"/>
</dbReference>
<dbReference type="InterPro" id="IPR036388">
    <property type="entry name" value="WH-like_DNA-bd_sf"/>
</dbReference>
<dbReference type="SUPFAM" id="SSF46689">
    <property type="entry name" value="Homeodomain-like"/>
    <property type="match status" value="1"/>
</dbReference>
<dbReference type="GO" id="GO:0006338">
    <property type="term" value="P:chromatin remodeling"/>
    <property type="evidence" value="ECO:0007669"/>
    <property type="project" value="TreeGrafter"/>
</dbReference>
<dbReference type="Proteomes" id="UP000078237">
    <property type="component" value="Unassembled WGS sequence"/>
</dbReference>
<proteinExistence type="predicted"/>
<dbReference type="GO" id="GO:0003713">
    <property type="term" value="F:transcription coactivator activity"/>
    <property type="evidence" value="ECO:0007669"/>
    <property type="project" value="TreeGrafter"/>
</dbReference>
<dbReference type="OrthoDB" id="5598695at2759"/>
<dbReference type="EMBL" id="LCTW02000123">
    <property type="protein sequence ID" value="KXX78363.1"/>
    <property type="molecule type" value="Genomic_DNA"/>
</dbReference>
<protein>
    <submittedName>
        <fullName evidence="3">SWIRM domain-containing protein FUN19</fullName>
    </submittedName>
</protein>
<dbReference type="PANTHER" id="PTHR12374">
    <property type="entry name" value="TRANSCRIPTIONAL ADAPTOR 2 ADA2 -RELATED"/>
    <property type="match status" value="1"/>
</dbReference>
<dbReference type="GO" id="GO:0003682">
    <property type="term" value="F:chromatin binding"/>
    <property type="evidence" value="ECO:0007669"/>
    <property type="project" value="TreeGrafter"/>
</dbReference>
<comment type="caution">
    <text evidence="3">The sequence shown here is derived from an EMBL/GenBank/DDBJ whole genome shotgun (WGS) entry which is preliminary data.</text>
</comment>
<feature type="domain" description="SWIRM" evidence="2">
    <location>
        <begin position="320"/>
        <end position="419"/>
    </location>
</feature>
<dbReference type="PROSITE" id="PS50934">
    <property type="entry name" value="SWIRM"/>
    <property type="match status" value="1"/>
</dbReference>
<feature type="region of interest" description="Disordered" evidence="1">
    <location>
        <begin position="234"/>
        <end position="280"/>
    </location>
</feature>
<dbReference type="GO" id="GO:0006357">
    <property type="term" value="P:regulation of transcription by RNA polymerase II"/>
    <property type="evidence" value="ECO:0007669"/>
    <property type="project" value="TreeGrafter"/>
</dbReference>
<dbReference type="InterPro" id="IPR009057">
    <property type="entry name" value="Homeodomain-like_sf"/>
</dbReference>
<dbReference type="GO" id="GO:0070210">
    <property type="term" value="C:Rpd3L-Expanded complex"/>
    <property type="evidence" value="ECO:0007669"/>
    <property type="project" value="TreeGrafter"/>
</dbReference>
<feature type="compositionally biased region" description="Polar residues" evidence="1">
    <location>
        <begin position="241"/>
        <end position="250"/>
    </location>
</feature>
<organism evidence="3 4">
    <name type="scientific">Madurella mycetomatis</name>
    <dbReference type="NCBI Taxonomy" id="100816"/>
    <lineage>
        <taxon>Eukaryota</taxon>
        <taxon>Fungi</taxon>
        <taxon>Dikarya</taxon>
        <taxon>Ascomycota</taxon>
        <taxon>Pezizomycotina</taxon>
        <taxon>Sordariomycetes</taxon>
        <taxon>Sordariomycetidae</taxon>
        <taxon>Sordariales</taxon>
        <taxon>Sordariales incertae sedis</taxon>
        <taxon>Madurella</taxon>
    </lineage>
</organism>
<dbReference type="VEuPathDB" id="FungiDB:MMYC01_206995"/>
<feature type="compositionally biased region" description="Low complexity" evidence="1">
    <location>
        <begin position="265"/>
        <end position="276"/>
    </location>
</feature>
<name>A0A175W3W8_9PEZI</name>
<feature type="region of interest" description="Disordered" evidence="1">
    <location>
        <begin position="1"/>
        <end position="40"/>
    </location>
</feature>
<gene>
    <name evidence="3" type="ORF">MMYC01_206995</name>
</gene>
<dbReference type="Pfam" id="PF04433">
    <property type="entry name" value="SWIRM"/>
    <property type="match status" value="1"/>
</dbReference>
<dbReference type="FunFam" id="1.10.10.10:FF:000087">
    <property type="entry name" value="Transcriptional adapter 2"/>
    <property type="match status" value="1"/>
</dbReference>
<accession>A0A175W3W8</accession>
<reference evidence="3 4" key="1">
    <citation type="journal article" date="2016" name="Genome Announc.">
        <title>Genome Sequence of Madurella mycetomatis mm55, Isolated from a Human Mycetoma Case in Sudan.</title>
        <authorList>
            <person name="Smit S."/>
            <person name="Derks M.F."/>
            <person name="Bervoets S."/>
            <person name="Fahal A."/>
            <person name="van Leeuwen W."/>
            <person name="van Belkum A."/>
            <person name="van de Sande W.W."/>
        </authorList>
    </citation>
    <scope>NUCLEOTIDE SEQUENCE [LARGE SCALE GENOMIC DNA]</scope>
    <source>
        <strain evidence="4">mm55</strain>
    </source>
</reference>
<dbReference type="STRING" id="100816.A0A175W3W8"/>
<dbReference type="InterPro" id="IPR007526">
    <property type="entry name" value="SWIRM"/>
</dbReference>
<keyword evidence="4" id="KW-1185">Reference proteome</keyword>
<dbReference type="AlphaFoldDB" id="A0A175W3W8"/>
<sequence length="424" mass="47507">MQQPASPERDQTATRQFWTSSSSPIPLPPTPTKEVQDVRALPTDRHSMLTKIQKPCDISNLMSPPEPAPLDAYRTAGMASGTPSSAPEARVPHQPLSPPISPFAKPANTIGPEPPLNQPAKDPILYPVAENPANSPTGPLFTLTSDSVETFRAATERMVSEHIASRPANLFRDSTPPRPEDYELALYFKSNCFRMFQDNPKGWLRKERELLRADRKHTSFSFQPSKLPHILPASKPAALGPQSTKVSTVRVQKPRPPPKSKVQNPRPLRATPAPARETIRVGTPEPRVRTVAPNREDKDFEALEDLSPPVSSLPARPNSLKVDWKGNALDLSNDPHRSLLHPDELTLASNLRLDCATYLTSKRRIFLRRLECAKINKEFRKTDAQQACKIDVNKASKLWQAYERVGWLDLGWMREHLNRSTDRI</sequence>